<organism evidence="2 3">
    <name type="scientific">Pleuronectes platessa</name>
    <name type="common">European plaice</name>
    <dbReference type="NCBI Taxonomy" id="8262"/>
    <lineage>
        <taxon>Eukaryota</taxon>
        <taxon>Metazoa</taxon>
        <taxon>Chordata</taxon>
        <taxon>Craniata</taxon>
        <taxon>Vertebrata</taxon>
        <taxon>Euteleostomi</taxon>
        <taxon>Actinopterygii</taxon>
        <taxon>Neopterygii</taxon>
        <taxon>Teleostei</taxon>
        <taxon>Neoteleostei</taxon>
        <taxon>Acanthomorphata</taxon>
        <taxon>Carangaria</taxon>
        <taxon>Pleuronectiformes</taxon>
        <taxon>Pleuronectoidei</taxon>
        <taxon>Pleuronectidae</taxon>
        <taxon>Pleuronectes</taxon>
    </lineage>
</organism>
<accession>A0A9N7TKZ8</accession>
<reference evidence="2" key="1">
    <citation type="submission" date="2020-03" db="EMBL/GenBank/DDBJ databases">
        <authorList>
            <person name="Weist P."/>
        </authorList>
    </citation>
    <scope>NUCLEOTIDE SEQUENCE</scope>
</reference>
<evidence type="ECO:0000256" key="1">
    <source>
        <dbReference type="SAM" id="MobiDB-lite"/>
    </source>
</evidence>
<sequence>MHERKYGNPRRKHASRAGWKTEEKEHSQTPTAPTAAPSPPLPSFTPLMLHARRRSKRGGQTMEMWMRAHSVSCPPLFSDGVAQFMFALYRRCLPHVIPVSPNSLRSLRPGDTLHCGHMGQGRRAPAGPVF</sequence>
<name>A0A9N7TKZ8_PLEPL</name>
<dbReference type="EMBL" id="CADEAL010000125">
    <property type="protein sequence ID" value="CAB1414807.1"/>
    <property type="molecule type" value="Genomic_DNA"/>
</dbReference>
<evidence type="ECO:0000313" key="3">
    <source>
        <dbReference type="Proteomes" id="UP001153269"/>
    </source>
</evidence>
<proteinExistence type="predicted"/>
<dbReference type="Proteomes" id="UP001153269">
    <property type="component" value="Unassembled WGS sequence"/>
</dbReference>
<protein>
    <submittedName>
        <fullName evidence="2">Uncharacterized protein</fullName>
    </submittedName>
</protein>
<keyword evidence="3" id="KW-1185">Reference proteome</keyword>
<feature type="region of interest" description="Disordered" evidence="1">
    <location>
        <begin position="1"/>
        <end position="47"/>
    </location>
</feature>
<comment type="caution">
    <text evidence="2">The sequence shown here is derived from an EMBL/GenBank/DDBJ whole genome shotgun (WGS) entry which is preliminary data.</text>
</comment>
<evidence type="ECO:0000313" key="2">
    <source>
        <dbReference type="EMBL" id="CAB1414807.1"/>
    </source>
</evidence>
<gene>
    <name evidence="2" type="ORF">PLEPLA_LOCUS2519</name>
</gene>
<dbReference type="AlphaFoldDB" id="A0A9N7TKZ8"/>